<accession>A0A0C9SK79</accession>
<dbReference type="PANTHER" id="PTHR22893:SF91">
    <property type="entry name" value="NADPH DEHYDROGENASE 2-RELATED"/>
    <property type="match status" value="1"/>
</dbReference>
<dbReference type="InterPro" id="IPR013785">
    <property type="entry name" value="Aldolase_TIM"/>
</dbReference>
<evidence type="ECO:0000313" key="3">
    <source>
        <dbReference type="Proteomes" id="UP000053263"/>
    </source>
</evidence>
<dbReference type="Gene3D" id="3.20.20.70">
    <property type="entry name" value="Aldolase class I"/>
    <property type="match status" value="1"/>
</dbReference>
<dbReference type="EMBL" id="KN832579">
    <property type="protein sequence ID" value="KII83266.1"/>
    <property type="molecule type" value="Genomic_DNA"/>
</dbReference>
<dbReference type="AlphaFoldDB" id="A0A0C9SK79"/>
<dbReference type="FunFam" id="3.20.20.70:FF:000138">
    <property type="entry name" value="NADPH dehydrogenase 1"/>
    <property type="match status" value="1"/>
</dbReference>
<feature type="domain" description="NADH:flavin oxidoreductase/NADH oxidase N-terminal" evidence="1">
    <location>
        <begin position="6"/>
        <end position="338"/>
    </location>
</feature>
<sequence>MSIVPKLFQPTKVGNLTLGHRVVLAPLTRFRADDAHVHTPIAIEYYSQRASTPGTLLISEATFISPQSGGMPNVPGLWNDAQVEAWKPITAAVHAKGSFIYTQLWALGRAADPEVLKKEGGLPYVSASDVQLTGKPIAPRPLTIPEIKEYVQQYATAATNAVRAGFDGVEIHGAHGYLLDQFFQDLSNKRTDEYGGSVENRTRFALEAIEAVVKAIGANKVAIRISPWSKTQDMAMPDPKPTFGYFVRRLRELYPDFAYLHVVEPRVDGQTTRKDGVPEGQSNDFIREIWAPLPLVSAGAYTRELALAAAEKGDLTAFGRLFISNPDLPYRLKHNIPLAHYDRSTFYVYGSSDPKGYTDYPFADAQAITANL</sequence>
<name>A0A0C9SK79_PLICR</name>
<dbReference type="OrthoDB" id="276546at2759"/>
<organism evidence="2 3">
    <name type="scientific">Plicaturopsis crispa FD-325 SS-3</name>
    <dbReference type="NCBI Taxonomy" id="944288"/>
    <lineage>
        <taxon>Eukaryota</taxon>
        <taxon>Fungi</taxon>
        <taxon>Dikarya</taxon>
        <taxon>Basidiomycota</taxon>
        <taxon>Agaricomycotina</taxon>
        <taxon>Agaricomycetes</taxon>
        <taxon>Agaricomycetidae</taxon>
        <taxon>Amylocorticiales</taxon>
        <taxon>Amylocorticiaceae</taxon>
        <taxon>Plicatura</taxon>
        <taxon>Plicaturopsis crispa</taxon>
    </lineage>
</organism>
<reference evidence="2 3" key="1">
    <citation type="submission" date="2014-06" db="EMBL/GenBank/DDBJ databases">
        <title>Evolutionary Origins and Diversification of the Mycorrhizal Mutualists.</title>
        <authorList>
            <consortium name="DOE Joint Genome Institute"/>
            <consortium name="Mycorrhizal Genomics Consortium"/>
            <person name="Kohler A."/>
            <person name="Kuo A."/>
            <person name="Nagy L.G."/>
            <person name="Floudas D."/>
            <person name="Copeland A."/>
            <person name="Barry K.W."/>
            <person name="Cichocki N."/>
            <person name="Veneault-Fourrey C."/>
            <person name="LaButti K."/>
            <person name="Lindquist E.A."/>
            <person name="Lipzen A."/>
            <person name="Lundell T."/>
            <person name="Morin E."/>
            <person name="Murat C."/>
            <person name="Riley R."/>
            <person name="Ohm R."/>
            <person name="Sun H."/>
            <person name="Tunlid A."/>
            <person name="Henrissat B."/>
            <person name="Grigoriev I.V."/>
            <person name="Hibbett D.S."/>
            <person name="Martin F."/>
        </authorList>
    </citation>
    <scope>NUCLEOTIDE SEQUENCE [LARGE SCALE GENOMIC DNA]</scope>
    <source>
        <strain evidence="2 3">FD-325 SS-3</strain>
    </source>
</reference>
<dbReference type="InterPro" id="IPR001155">
    <property type="entry name" value="OxRdtase_FMN_N"/>
</dbReference>
<evidence type="ECO:0000313" key="2">
    <source>
        <dbReference type="EMBL" id="KII83266.1"/>
    </source>
</evidence>
<dbReference type="Pfam" id="PF00724">
    <property type="entry name" value="Oxidored_FMN"/>
    <property type="match status" value="1"/>
</dbReference>
<evidence type="ECO:0000259" key="1">
    <source>
        <dbReference type="Pfam" id="PF00724"/>
    </source>
</evidence>
<keyword evidence="3" id="KW-1185">Reference proteome</keyword>
<dbReference type="PANTHER" id="PTHR22893">
    <property type="entry name" value="NADH OXIDOREDUCTASE-RELATED"/>
    <property type="match status" value="1"/>
</dbReference>
<proteinExistence type="predicted"/>
<dbReference type="SUPFAM" id="SSF51395">
    <property type="entry name" value="FMN-linked oxidoreductases"/>
    <property type="match status" value="1"/>
</dbReference>
<dbReference type="CDD" id="cd02933">
    <property type="entry name" value="OYE_like_FMN"/>
    <property type="match status" value="1"/>
</dbReference>
<gene>
    <name evidence="2" type="ORF">PLICRDRAFT_148209</name>
</gene>
<protein>
    <recommendedName>
        <fullName evidence="1">NADH:flavin oxidoreductase/NADH oxidase N-terminal domain-containing protein</fullName>
    </recommendedName>
</protein>
<dbReference type="HOGENOM" id="CLU_012153_0_0_1"/>
<dbReference type="Proteomes" id="UP000053263">
    <property type="component" value="Unassembled WGS sequence"/>
</dbReference>
<dbReference type="GO" id="GO:0003959">
    <property type="term" value="F:NADPH dehydrogenase activity"/>
    <property type="evidence" value="ECO:0007669"/>
    <property type="project" value="TreeGrafter"/>
</dbReference>
<dbReference type="InterPro" id="IPR045247">
    <property type="entry name" value="Oye-like"/>
</dbReference>
<dbReference type="GO" id="GO:0010181">
    <property type="term" value="F:FMN binding"/>
    <property type="evidence" value="ECO:0007669"/>
    <property type="project" value="InterPro"/>
</dbReference>